<evidence type="ECO:0000256" key="1">
    <source>
        <dbReference type="ARBA" id="ARBA00001970"/>
    </source>
</evidence>
<keyword evidence="2" id="KW-0575">Peroxidase</keyword>
<keyword evidence="4" id="KW-0479">Metal-binding</keyword>
<sequence length="408" mass="44643">MKTSRLLPFVGVATALPWMADKRQQSGGAQPGGPVTCPFNPNHQPAAAWDPRYPYNHAMLGLPGKGKGGYQVPADGDTAHQFIPPTDKDIRGPCPGLNALANHNFIARDGITNYNELLDALQNVYNVGYDLANFLAFYAIYVAGLGDPVTKKLSIGCDATTRTSWSPIITGSEPGLNGHSKMEIDASLTRNDFFPAGGDNFSFNTTLFKMFEQSTGGLFDVDRISKYRHERWHQCQAENPQFYFPILGLFQYGAASFLYELWPNGNEGYIPNLHNTATFFGAVRLPDGNYLRVPERIPSNWVNRENPYFLLDIAAEIFKMYTKNPVGFGGNAGGQFVGINEPPFINDGALNANTTATDVACLLYQILSRPVPSTLNGVVTPLVEATEALLIQLFGTEYNNLGCPLALT</sequence>
<evidence type="ECO:0000313" key="10">
    <source>
        <dbReference type="EMBL" id="KAK0666733.1"/>
    </source>
</evidence>
<comment type="cofactor">
    <cofactor evidence="1">
        <name>heme b</name>
        <dbReference type="ChEBI" id="CHEBI:60344"/>
    </cofactor>
</comment>
<dbReference type="Pfam" id="PF01328">
    <property type="entry name" value="Peroxidase_2"/>
    <property type="match status" value="1"/>
</dbReference>
<keyword evidence="5" id="KW-0560">Oxidoreductase</keyword>
<dbReference type="GO" id="GO:0004601">
    <property type="term" value="F:peroxidase activity"/>
    <property type="evidence" value="ECO:0007669"/>
    <property type="project" value="UniProtKB-KW"/>
</dbReference>
<comment type="similarity">
    <text evidence="7">Belongs to the chloroperoxidase family.</text>
</comment>
<evidence type="ECO:0000256" key="6">
    <source>
        <dbReference type="ARBA" id="ARBA00023004"/>
    </source>
</evidence>
<keyword evidence="11" id="KW-1185">Reference proteome</keyword>
<dbReference type="EMBL" id="JAULSY010000083">
    <property type="protein sequence ID" value="KAK0666733.1"/>
    <property type="molecule type" value="Genomic_DNA"/>
</dbReference>
<feature type="domain" description="Heme haloperoxidase family profile" evidence="9">
    <location>
        <begin position="78"/>
        <end position="315"/>
    </location>
</feature>
<evidence type="ECO:0000256" key="3">
    <source>
        <dbReference type="ARBA" id="ARBA00022617"/>
    </source>
</evidence>
<dbReference type="PANTHER" id="PTHR33577">
    <property type="entry name" value="STERIGMATOCYSTIN BIOSYNTHESIS PEROXIDASE STCC-RELATED"/>
    <property type="match status" value="1"/>
</dbReference>
<evidence type="ECO:0000256" key="7">
    <source>
        <dbReference type="ARBA" id="ARBA00025795"/>
    </source>
</evidence>
<evidence type="ECO:0000256" key="4">
    <source>
        <dbReference type="ARBA" id="ARBA00022723"/>
    </source>
</evidence>
<evidence type="ECO:0000313" key="11">
    <source>
        <dbReference type="Proteomes" id="UP001174997"/>
    </source>
</evidence>
<dbReference type="Gene3D" id="1.10.489.10">
    <property type="entry name" value="Chloroperoxidase-like"/>
    <property type="match status" value="1"/>
</dbReference>
<gene>
    <name evidence="10" type="ORF">QBC41DRAFT_255577</name>
</gene>
<dbReference type="InterPro" id="IPR000028">
    <property type="entry name" value="Chloroperoxidase"/>
</dbReference>
<organism evidence="10 11">
    <name type="scientific">Cercophora samala</name>
    <dbReference type="NCBI Taxonomy" id="330535"/>
    <lineage>
        <taxon>Eukaryota</taxon>
        <taxon>Fungi</taxon>
        <taxon>Dikarya</taxon>
        <taxon>Ascomycota</taxon>
        <taxon>Pezizomycotina</taxon>
        <taxon>Sordariomycetes</taxon>
        <taxon>Sordariomycetidae</taxon>
        <taxon>Sordariales</taxon>
        <taxon>Lasiosphaeriaceae</taxon>
        <taxon>Cercophora</taxon>
    </lineage>
</organism>
<name>A0AA39ZA19_9PEZI</name>
<proteinExistence type="inferred from homology"/>
<evidence type="ECO:0000256" key="2">
    <source>
        <dbReference type="ARBA" id="ARBA00022559"/>
    </source>
</evidence>
<evidence type="ECO:0000259" key="9">
    <source>
        <dbReference type="PROSITE" id="PS51405"/>
    </source>
</evidence>
<evidence type="ECO:0000256" key="5">
    <source>
        <dbReference type="ARBA" id="ARBA00023002"/>
    </source>
</evidence>
<dbReference type="InterPro" id="IPR036851">
    <property type="entry name" value="Chloroperoxidase-like_sf"/>
</dbReference>
<accession>A0AA39ZA19</accession>
<dbReference type="PROSITE" id="PS51405">
    <property type="entry name" value="HEME_HALOPEROXIDASE"/>
    <property type="match status" value="1"/>
</dbReference>
<feature type="region of interest" description="Disordered" evidence="8">
    <location>
        <begin position="23"/>
        <end position="43"/>
    </location>
</feature>
<comment type="caution">
    <text evidence="10">The sequence shown here is derived from an EMBL/GenBank/DDBJ whole genome shotgun (WGS) entry which is preliminary data.</text>
</comment>
<evidence type="ECO:0000256" key="8">
    <source>
        <dbReference type="SAM" id="MobiDB-lite"/>
    </source>
</evidence>
<dbReference type="PANTHER" id="PTHR33577:SF15">
    <property type="entry name" value="HEME HALOPEROXIDASE FAMILY PROFILE DOMAIN-CONTAINING PROTEIN"/>
    <property type="match status" value="1"/>
</dbReference>
<dbReference type="SUPFAM" id="SSF47571">
    <property type="entry name" value="Cloroperoxidase"/>
    <property type="match status" value="1"/>
</dbReference>
<reference evidence="10" key="1">
    <citation type="submission" date="2023-06" db="EMBL/GenBank/DDBJ databases">
        <title>Genome-scale phylogeny and comparative genomics of the fungal order Sordariales.</title>
        <authorList>
            <consortium name="Lawrence Berkeley National Laboratory"/>
            <person name="Hensen N."/>
            <person name="Bonometti L."/>
            <person name="Westerberg I."/>
            <person name="Brannstrom I.O."/>
            <person name="Guillou S."/>
            <person name="Cros-Aarteil S."/>
            <person name="Calhoun S."/>
            <person name="Haridas S."/>
            <person name="Kuo A."/>
            <person name="Mondo S."/>
            <person name="Pangilinan J."/>
            <person name="Riley R."/>
            <person name="Labutti K."/>
            <person name="Andreopoulos B."/>
            <person name="Lipzen A."/>
            <person name="Chen C."/>
            <person name="Yanf M."/>
            <person name="Daum C."/>
            <person name="Ng V."/>
            <person name="Clum A."/>
            <person name="Steindorff A."/>
            <person name="Ohm R."/>
            <person name="Martin F."/>
            <person name="Silar P."/>
            <person name="Natvig D."/>
            <person name="Lalanne C."/>
            <person name="Gautier V."/>
            <person name="Ament-Velasquez S.L."/>
            <person name="Kruys A."/>
            <person name="Hutchinson M.I."/>
            <person name="Powell A.J."/>
            <person name="Barry K."/>
            <person name="Miller A.N."/>
            <person name="Grigoriev I.V."/>
            <person name="Debuchy R."/>
            <person name="Gladieux P."/>
            <person name="Thoren M.H."/>
            <person name="Johannesson H."/>
        </authorList>
    </citation>
    <scope>NUCLEOTIDE SEQUENCE</scope>
    <source>
        <strain evidence="10">CBS 307.81</strain>
    </source>
</reference>
<protein>
    <submittedName>
        <fullName evidence="10">Chloroperoxidase</fullName>
    </submittedName>
</protein>
<dbReference type="GO" id="GO:0046872">
    <property type="term" value="F:metal ion binding"/>
    <property type="evidence" value="ECO:0007669"/>
    <property type="project" value="UniProtKB-KW"/>
</dbReference>
<dbReference type="AlphaFoldDB" id="A0AA39ZA19"/>
<keyword evidence="6" id="KW-0408">Iron</keyword>
<keyword evidence="3" id="KW-0349">Heme</keyword>
<dbReference type="Proteomes" id="UP001174997">
    <property type="component" value="Unassembled WGS sequence"/>
</dbReference>